<dbReference type="PANTHER" id="PTHR23070">
    <property type="entry name" value="BCS1 AAA-TYPE ATPASE"/>
    <property type="match status" value="1"/>
</dbReference>
<dbReference type="GO" id="GO:0016887">
    <property type="term" value="F:ATP hydrolysis activity"/>
    <property type="evidence" value="ECO:0007669"/>
    <property type="project" value="InterPro"/>
</dbReference>
<name>A0A166MK33_9AGAM</name>
<organism evidence="3 4">
    <name type="scientific">Athelia psychrophila</name>
    <dbReference type="NCBI Taxonomy" id="1759441"/>
    <lineage>
        <taxon>Eukaryota</taxon>
        <taxon>Fungi</taxon>
        <taxon>Dikarya</taxon>
        <taxon>Basidiomycota</taxon>
        <taxon>Agaricomycotina</taxon>
        <taxon>Agaricomycetes</taxon>
        <taxon>Agaricomycetidae</taxon>
        <taxon>Atheliales</taxon>
        <taxon>Atheliaceae</taxon>
        <taxon>Athelia</taxon>
    </lineage>
</organism>
<accession>A0A166MK33</accession>
<proteinExistence type="predicted"/>
<evidence type="ECO:0000256" key="1">
    <source>
        <dbReference type="SAM" id="MobiDB-lite"/>
    </source>
</evidence>
<dbReference type="InterPro" id="IPR027417">
    <property type="entry name" value="P-loop_NTPase"/>
</dbReference>
<dbReference type="Gene3D" id="3.40.50.300">
    <property type="entry name" value="P-loop containing nucleotide triphosphate hydrolases"/>
    <property type="match status" value="1"/>
</dbReference>
<keyword evidence="4" id="KW-1185">Reference proteome</keyword>
<dbReference type="InterPro" id="IPR050747">
    <property type="entry name" value="Mitochondrial_chaperone_BCS1"/>
</dbReference>
<dbReference type="AlphaFoldDB" id="A0A166MK33"/>
<gene>
    <name evidence="3" type="ORF">FIBSPDRAFT_889049</name>
</gene>
<dbReference type="OrthoDB" id="10251412at2759"/>
<reference evidence="3 4" key="1">
    <citation type="journal article" date="2016" name="Mol. Biol. Evol.">
        <title>Comparative Genomics of Early-Diverging Mushroom-Forming Fungi Provides Insights into the Origins of Lignocellulose Decay Capabilities.</title>
        <authorList>
            <person name="Nagy L.G."/>
            <person name="Riley R."/>
            <person name="Tritt A."/>
            <person name="Adam C."/>
            <person name="Daum C."/>
            <person name="Floudas D."/>
            <person name="Sun H."/>
            <person name="Yadav J.S."/>
            <person name="Pangilinan J."/>
            <person name="Larsson K.H."/>
            <person name="Matsuura K."/>
            <person name="Barry K."/>
            <person name="Labutti K."/>
            <person name="Kuo R."/>
            <person name="Ohm R.A."/>
            <person name="Bhattacharya S.S."/>
            <person name="Shirouzu T."/>
            <person name="Yoshinaga Y."/>
            <person name="Martin F.M."/>
            <person name="Grigoriev I.V."/>
            <person name="Hibbett D.S."/>
        </authorList>
    </citation>
    <scope>NUCLEOTIDE SEQUENCE [LARGE SCALE GENOMIC DNA]</scope>
    <source>
        <strain evidence="3 4">CBS 109695</strain>
    </source>
</reference>
<dbReference type="InterPro" id="IPR003959">
    <property type="entry name" value="ATPase_AAA_core"/>
</dbReference>
<sequence length="265" mass="29436">MQRSSLPPTSSKHKRIISIIVLSPGVKKMLLNDAKDFFKSEKWYADRGIPFRRGYLLHRVPGSGKSSLIHAIAGELMLDIYTLSLSPLWISDGTLTTLMSSVPARGVVFLEDLDVAFTRSTTPRLELHGQTRRRRNKDRDPRSVPHAPAGRREHCPPGAPAKPLDAAKLAFPAKEFADGCPDEFHVAALQGCNLLEDKSDPDAAASEVVAWVLGERELRERPAREKETREPKRTLEDSLHSCQFAYLRHAGAGSTLAMIVDLARR</sequence>
<feature type="region of interest" description="Disordered" evidence="1">
    <location>
        <begin position="124"/>
        <end position="163"/>
    </location>
</feature>
<evidence type="ECO:0000313" key="3">
    <source>
        <dbReference type="EMBL" id="KZP24080.1"/>
    </source>
</evidence>
<dbReference type="Pfam" id="PF00004">
    <property type="entry name" value="AAA"/>
    <property type="match status" value="1"/>
</dbReference>
<evidence type="ECO:0000313" key="4">
    <source>
        <dbReference type="Proteomes" id="UP000076532"/>
    </source>
</evidence>
<dbReference type="Proteomes" id="UP000076532">
    <property type="component" value="Unassembled WGS sequence"/>
</dbReference>
<dbReference type="STRING" id="436010.A0A166MK33"/>
<dbReference type="GO" id="GO:0005524">
    <property type="term" value="F:ATP binding"/>
    <property type="evidence" value="ECO:0007669"/>
    <property type="project" value="InterPro"/>
</dbReference>
<protein>
    <recommendedName>
        <fullName evidence="2">ATPase AAA-type core domain-containing protein</fullName>
    </recommendedName>
</protein>
<dbReference type="EMBL" id="KV417528">
    <property type="protein sequence ID" value="KZP24080.1"/>
    <property type="molecule type" value="Genomic_DNA"/>
</dbReference>
<dbReference type="SUPFAM" id="SSF52540">
    <property type="entry name" value="P-loop containing nucleoside triphosphate hydrolases"/>
    <property type="match status" value="1"/>
</dbReference>
<evidence type="ECO:0000259" key="2">
    <source>
        <dbReference type="Pfam" id="PF00004"/>
    </source>
</evidence>
<feature type="domain" description="ATPase AAA-type core" evidence="2">
    <location>
        <begin position="56"/>
        <end position="120"/>
    </location>
</feature>